<comment type="caution">
    <text evidence="1">The sequence shown here is derived from an EMBL/GenBank/DDBJ whole genome shotgun (WGS) entry which is preliminary data.</text>
</comment>
<protein>
    <submittedName>
        <fullName evidence="1">Tartrate-resistant acid phosphatase type 5 like</fullName>
    </submittedName>
</protein>
<keyword evidence="2" id="KW-1185">Reference proteome</keyword>
<dbReference type="STRING" id="1590841.A0A2R6S1I8"/>
<dbReference type="PANTHER" id="PTHR32254">
    <property type="entry name" value="EXPRESSED PROTEIN"/>
    <property type="match status" value="1"/>
</dbReference>
<dbReference type="OMA" id="MYFQALN"/>
<reference evidence="2" key="2">
    <citation type="journal article" date="2018" name="BMC Genomics">
        <title>A manually annotated Actinidia chinensis var. chinensis (kiwifruit) genome highlights the challenges associated with draft genomes and gene prediction in plants.</title>
        <authorList>
            <person name="Pilkington S.M."/>
            <person name="Crowhurst R."/>
            <person name="Hilario E."/>
            <person name="Nardozza S."/>
            <person name="Fraser L."/>
            <person name="Peng Y."/>
            <person name="Gunaseelan K."/>
            <person name="Simpson R."/>
            <person name="Tahir J."/>
            <person name="Deroles S.C."/>
            <person name="Templeton K."/>
            <person name="Luo Z."/>
            <person name="Davy M."/>
            <person name="Cheng C."/>
            <person name="McNeilage M."/>
            <person name="Scaglione D."/>
            <person name="Liu Y."/>
            <person name="Zhang Q."/>
            <person name="Datson P."/>
            <person name="De Silva N."/>
            <person name="Gardiner S.E."/>
            <person name="Bassett H."/>
            <person name="Chagne D."/>
            <person name="McCallum J."/>
            <person name="Dzierzon H."/>
            <person name="Deng C."/>
            <person name="Wang Y.Y."/>
            <person name="Barron L."/>
            <person name="Manako K."/>
            <person name="Bowen J."/>
            <person name="Foster T.M."/>
            <person name="Erridge Z.A."/>
            <person name="Tiffin H."/>
            <person name="Waite C.N."/>
            <person name="Davies K.M."/>
            <person name="Grierson E.P."/>
            <person name="Laing W.A."/>
            <person name="Kirk R."/>
            <person name="Chen X."/>
            <person name="Wood M."/>
            <person name="Montefiori M."/>
            <person name="Brummell D.A."/>
            <person name="Schwinn K.E."/>
            <person name="Catanach A."/>
            <person name="Fullerton C."/>
            <person name="Li D."/>
            <person name="Meiyalaghan S."/>
            <person name="Nieuwenhuizen N."/>
            <person name="Read N."/>
            <person name="Prakash R."/>
            <person name="Hunter D."/>
            <person name="Zhang H."/>
            <person name="McKenzie M."/>
            <person name="Knabel M."/>
            <person name="Harris A."/>
            <person name="Allan A.C."/>
            <person name="Gleave A."/>
            <person name="Chen A."/>
            <person name="Janssen B.J."/>
            <person name="Plunkett B."/>
            <person name="Ampomah-Dwamena C."/>
            <person name="Voogd C."/>
            <person name="Leif D."/>
            <person name="Lafferty D."/>
            <person name="Souleyre E.J.F."/>
            <person name="Varkonyi-Gasic E."/>
            <person name="Gambi F."/>
            <person name="Hanley J."/>
            <person name="Yao J.L."/>
            <person name="Cheung J."/>
            <person name="David K.M."/>
            <person name="Warren B."/>
            <person name="Marsh K."/>
            <person name="Snowden K.C."/>
            <person name="Lin-Wang K."/>
            <person name="Brian L."/>
            <person name="Martinez-Sanchez M."/>
            <person name="Wang M."/>
            <person name="Ileperuma N."/>
            <person name="Macnee N."/>
            <person name="Campin R."/>
            <person name="McAtee P."/>
            <person name="Drummond R.S.M."/>
            <person name="Espley R.V."/>
            <person name="Ireland H.S."/>
            <person name="Wu R."/>
            <person name="Atkinson R.G."/>
            <person name="Karunairetnam S."/>
            <person name="Bulley S."/>
            <person name="Chunkath S."/>
            <person name="Hanley Z."/>
            <person name="Storey R."/>
            <person name="Thrimawithana A.H."/>
            <person name="Thomson S."/>
            <person name="David C."/>
            <person name="Testolin R."/>
            <person name="Huang H."/>
            <person name="Hellens R.P."/>
            <person name="Schaffer R.J."/>
        </authorList>
    </citation>
    <scope>NUCLEOTIDE SEQUENCE [LARGE SCALE GENOMIC DNA]</scope>
    <source>
        <strain evidence="2">cv. Red5</strain>
    </source>
</reference>
<evidence type="ECO:0000313" key="2">
    <source>
        <dbReference type="Proteomes" id="UP000241394"/>
    </source>
</evidence>
<dbReference type="EMBL" id="NKQK01000001">
    <property type="protein sequence ID" value="PSS36154.1"/>
    <property type="molecule type" value="Genomic_DNA"/>
</dbReference>
<dbReference type="SUPFAM" id="SSF56300">
    <property type="entry name" value="Metallo-dependent phosphatases"/>
    <property type="match status" value="1"/>
</dbReference>
<organism evidence="1 2">
    <name type="scientific">Actinidia chinensis var. chinensis</name>
    <name type="common">Chinese soft-hair kiwi</name>
    <dbReference type="NCBI Taxonomy" id="1590841"/>
    <lineage>
        <taxon>Eukaryota</taxon>
        <taxon>Viridiplantae</taxon>
        <taxon>Streptophyta</taxon>
        <taxon>Embryophyta</taxon>
        <taxon>Tracheophyta</taxon>
        <taxon>Spermatophyta</taxon>
        <taxon>Magnoliopsida</taxon>
        <taxon>eudicotyledons</taxon>
        <taxon>Gunneridae</taxon>
        <taxon>Pentapetalae</taxon>
        <taxon>asterids</taxon>
        <taxon>Ericales</taxon>
        <taxon>Actinidiaceae</taxon>
        <taxon>Actinidia</taxon>
    </lineage>
</organism>
<name>A0A2R6S1I8_ACTCC</name>
<dbReference type="InParanoid" id="A0A2R6S1I8"/>
<evidence type="ECO:0000313" key="1">
    <source>
        <dbReference type="EMBL" id="PSS36154.1"/>
    </source>
</evidence>
<dbReference type="FunCoup" id="A0A2R6S1I8">
    <property type="interactions" value="2497"/>
</dbReference>
<accession>A0A2R6S1I8</accession>
<gene>
    <name evidence="1" type="ORF">CEY00_Acc00696</name>
</gene>
<sequence>MEKKSWVCTLITQLSLCFALFVVLNIGHPQKPTNQKRSERRPLDFYFITVRGGFRPLQEQTHLLIQVEKVVKTYKVKFVIDVSEFGEKDPLMQNATRYFQSFKLPWYPTRASKRQGAEYFLKKVKFLHGKTIDLIALDTWSLQDSKSGMGRDQLQWLSRTLKASDSSWRIVAGFHPILACDENIEQTETNRSFVSLRDMFLKYGVNAYLSGQACPNLVHKGYIAQISNQGPFNEGPCFTTIDRRTLFYKETVNGFFLHRVSSLELVGDLLHFLEWGGCAQNCAPTMG</sequence>
<proteinExistence type="predicted"/>
<dbReference type="PANTHER" id="PTHR32254:SF5">
    <property type="entry name" value="CALCINEURIN-LIKE METALLO-PHOSPHOESTERASE SUPERFAMILY PROTEIN"/>
    <property type="match status" value="1"/>
</dbReference>
<dbReference type="Gene3D" id="3.60.21.10">
    <property type="match status" value="1"/>
</dbReference>
<reference evidence="1 2" key="1">
    <citation type="submission" date="2017-07" db="EMBL/GenBank/DDBJ databases">
        <title>An improved, manually edited Actinidia chinensis var. chinensis (kiwifruit) genome highlights the challenges associated with draft genomes and gene prediction in plants.</title>
        <authorList>
            <person name="Pilkington S."/>
            <person name="Crowhurst R."/>
            <person name="Hilario E."/>
            <person name="Nardozza S."/>
            <person name="Fraser L."/>
            <person name="Peng Y."/>
            <person name="Gunaseelan K."/>
            <person name="Simpson R."/>
            <person name="Tahir J."/>
            <person name="Deroles S."/>
            <person name="Templeton K."/>
            <person name="Luo Z."/>
            <person name="Davy M."/>
            <person name="Cheng C."/>
            <person name="Mcneilage M."/>
            <person name="Scaglione D."/>
            <person name="Liu Y."/>
            <person name="Zhang Q."/>
            <person name="Datson P."/>
            <person name="De Silva N."/>
            <person name="Gardiner S."/>
            <person name="Bassett H."/>
            <person name="Chagne D."/>
            <person name="Mccallum J."/>
            <person name="Dzierzon H."/>
            <person name="Deng C."/>
            <person name="Wang Y.-Y."/>
            <person name="Barron N."/>
            <person name="Manako K."/>
            <person name="Bowen J."/>
            <person name="Foster T."/>
            <person name="Erridge Z."/>
            <person name="Tiffin H."/>
            <person name="Waite C."/>
            <person name="Davies K."/>
            <person name="Grierson E."/>
            <person name="Laing W."/>
            <person name="Kirk R."/>
            <person name="Chen X."/>
            <person name="Wood M."/>
            <person name="Montefiori M."/>
            <person name="Brummell D."/>
            <person name="Schwinn K."/>
            <person name="Catanach A."/>
            <person name="Fullerton C."/>
            <person name="Li D."/>
            <person name="Meiyalaghan S."/>
            <person name="Nieuwenhuizen N."/>
            <person name="Read N."/>
            <person name="Prakash R."/>
            <person name="Hunter D."/>
            <person name="Zhang H."/>
            <person name="Mckenzie M."/>
            <person name="Knabel M."/>
            <person name="Harris A."/>
            <person name="Allan A."/>
            <person name="Chen A."/>
            <person name="Janssen B."/>
            <person name="Plunkett B."/>
            <person name="Dwamena C."/>
            <person name="Voogd C."/>
            <person name="Leif D."/>
            <person name="Lafferty D."/>
            <person name="Souleyre E."/>
            <person name="Varkonyi-Gasic E."/>
            <person name="Gambi F."/>
            <person name="Hanley J."/>
            <person name="Yao J.-L."/>
            <person name="Cheung J."/>
            <person name="David K."/>
            <person name="Warren B."/>
            <person name="Marsh K."/>
            <person name="Snowden K."/>
            <person name="Lin-Wang K."/>
            <person name="Brian L."/>
            <person name="Martinez-Sanchez M."/>
            <person name="Wang M."/>
            <person name="Ileperuma N."/>
            <person name="Macnee N."/>
            <person name="Campin R."/>
            <person name="Mcatee P."/>
            <person name="Drummond R."/>
            <person name="Espley R."/>
            <person name="Ireland H."/>
            <person name="Wu R."/>
            <person name="Atkinson R."/>
            <person name="Karunairetnam S."/>
            <person name="Bulley S."/>
            <person name="Chunkath S."/>
            <person name="Hanley Z."/>
            <person name="Storey R."/>
            <person name="Thrimawithana A."/>
            <person name="Thomson S."/>
            <person name="David C."/>
            <person name="Testolin R."/>
        </authorList>
    </citation>
    <scope>NUCLEOTIDE SEQUENCE [LARGE SCALE GENOMIC DNA]</scope>
    <source>
        <strain evidence="2">cv. Red5</strain>
        <tissue evidence="1">Young leaf</tissue>
    </source>
</reference>
<dbReference type="Proteomes" id="UP000241394">
    <property type="component" value="Chromosome LG1"/>
</dbReference>
<dbReference type="InterPro" id="IPR029052">
    <property type="entry name" value="Metallo-depent_PP-like"/>
</dbReference>
<dbReference type="OrthoDB" id="411211at2759"/>
<dbReference type="Gramene" id="PSS36154">
    <property type="protein sequence ID" value="PSS36154"/>
    <property type="gene ID" value="CEY00_Acc00696"/>
</dbReference>
<dbReference type="AlphaFoldDB" id="A0A2R6S1I8"/>